<keyword evidence="2" id="KW-1185">Reference proteome</keyword>
<dbReference type="Gene3D" id="3.80.10.10">
    <property type="entry name" value="Ribonuclease Inhibitor"/>
    <property type="match status" value="1"/>
</dbReference>
<evidence type="ECO:0000313" key="2">
    <source>
        <dbReference type="Proteomes" id="UP001141806"/>
    </source>
</evidence>
<comment type="caution">
    <text evidence="1">The sequence shown here is derived from an EMBL/GenBank/DDBJ whole genome shotgun (WGS) entry which is preliminary data.</text>
</comment>
<organism evidence="1 2">
    <name type="scientific">Protea cynaroides</name>
    <dbReference type="NCBI Taxonomy" id="273540"/>
    <lineage>
        <taxon>Eukaryota</taxon>
        <taxon>Viridiplantae</taxon>
        <taxon>Streptophyta</taxon>
        <taxon>Embryophyta</taxon>
        <taxon>Tracheophyta</taxon>
        <taxon>Spermatophyta</taxon>
        <taxon>Magnoliopsida</taxon>
        <taxon>Proteales</taxon>
        <taxon>Proteaceae</taxon>
        <taxon>Protea</taxon>
    </lineage>
</organism>
<proteinExistence type="predicted"/>
<protein>
    <submittedName>
        <fullName evidence="1">Uncharacterized protein</fullName>
    </submittedName>
</protein>
<dbReference type="AlphaFoldDB" id="A0A9Q0KFK1"/>
<name>A0A9Q0KFK1_9MAGN</name>
<dbReference type="InterPro" id="IPR032675">
    <property type="entry name" value="LRR_dom_sf"/>
</dbReference>
<accession>A0A9Q0KFK1</accession>
<sequence>MISNSSPISPSPSMAPCTATKDVNNLLSIAWLPKLLDVLLQSWTREWNDEQQQLSLCKTIFRAANSKSKPNQKTNTEGLPLPTKKTGGKASVVILLSEIVVCEVPTLVKMGEAPDLFSLCLGAATKEIIHGDHLLQNIYELPPDLFDCLLMRLPPFALQKLQEMPFKDSSGYNNINGSSSDGRKRGRYGDFDTAWKMLFKSRWPEGVRQIQPVELLRKEGVGNFEPMNNSGEWRQLYWEAHLQNCLDKAAEIAFLPSFDGPIGEITIPETLLKCIGYDACIDYTACAHSKLSYHCQQFGCFARSLRLQNVICIAETCELLRGSKLQSLVFRGIKSEEHANGVCKLLNQNKETLSFLEFVHCKFSSTALGAICDSLYRKDIETHGIQYFSIKASSILENSRVSIPSGLLSFLSSGRTLHLVNFSDNRLGPNFAKMVFDTLLDASSDLSVLDLSDNNIAGWLSTWRFSACSLPSLGIGKSLQSLRVLNLRCNNLGRDDADYLKYALVCMPNLESLDISENPLEDHGIRSLIHYFVESSERETPLVDLKMENCELSSNGVAEVLRSLATLKNTFNTLSIANNVLGSHIAPALVKFMGTSYVRVLNVEDIDLGPSGFLELQEKIPEEVKLVHLNISKNRGGIETANFISKLILRAPELIAINAGYNFMPAESLAVIHSALKASKGKLERLDLTGNARCHGPAYISLLDEFQIHGRTIVILPSLHASLEPYDDDP</sequence>
<dbReference type="SUPFAM" id="SSF52047">
    <property type="entry name" value="RNI-like"/>
    <property type="match status" value="1"/>
</dbReference>
<evidence type="ECO:0000313" key="1">
    <source>
        <dbReference type="EMBL" id="KAJ4969577.1"/>
    </source>
</evidence>
<dbReference type="Pfam" id="PF13516">
    <property type="entry name" value="LRR_6"/>
    <property type="match status" value="2"/>
</dbReference>
<dbReference type="PANTHER" id="PTHR47818">
    <property type="entry name" value="RNI-LIKE SUPERFAMILY PROTEIN"/>
    <property type="match status" value="1"/>
</dbReference>
<gene>
    <name evidence="1" type="ORF">NE237_016278</name>
</gene>
<dbReference type="PANTHER" id="PTHR47818:SF2">
    <property type="entry name" value="F-BOX DOMAIN-CONTAINING PROTEIN"/>
    <property type="match status" value="1"/>
</dbReference>
<dbReference type="EMBL" id="JAMYWD010000006">
    <property type="protein sequence ID" value="KAJ4969577.1"/>
    <property type="molecule type" value="Genomic_DNA"/>
</dbReference>
<dbReference type="InterPro" id="IPR001611">
    <property type="entry name" value="Leu-rich_rpt"/>
</dbReference>
<dbReference type="Proteomes" id="UP001141806">
    <property type="component" value="Unassembled WGS sequence"/>
</dbReference>
<reference evidence="1" key="1">
    <citation type="journal article" date="2023" name="Plant J.">
        <title>The genome of the king protea, Protea cynaroides.</title>
        <authorList>
            <person name="Chang J."/>
            <person name="Duong T.A."/>
            <person name="Schoeman C."/>
            <person name="Ma X."/>
            <person name="Roodt D."/>
            <person name="Barker N."/>
            <person name="Li Z."/>
            <person name="Van de Peer Y."/>
            <person name="Mizrachi E."/>
        </authorList>
    </citation>
    <scope>NUCLEOTIDE SEQUENCE</scope>
    <source>
        <tissue evidence="1">Young leaves</tissue>
    </source>
</reference>
<dbReference type="OrthoDB" id="120976at2759"/>